<sequence length="116" mass="13333">MLGDLKPLLVLDMRSRNTTAPVGFRRAYMNMLDQTMCKVSYTANVSTHPCVHVCHPLRKHEQEHHSKSESPLYSTSRRVRAVHIFHLPSDDSPRTRCRTFGSGVIEHRALPRASRR</sequence>
<protein>
    <submittedName>
        <fullName evidence="1">Uncharacterized protein</fullName>
    </submittedName>
</protein>
<evidence type="ECO:0000313" key="1">
    <source>
        <dbReference type="EMBL" id="TBU26568.1"/>
    </source>
</evidence>
<organism evidence="1">
    <name type="scientific">Dichomitus squalens</name>
    <dbReference type="NCBI Taxonomy" id="114155"/>
    <lineage>
        <taxon>Eukaryota</taxon>
        <taxon>Fungi</taxon>
        <taxon>Dikarya</taxon>
        <taxon>Basidiomycota</taxon>
        <taxon>Agaricomycotina</taxon>
        <taxon>Agaricomycetes</taxon>
        <taxon>Polyporales</taxon>
        <taxon>Polyporaceae</taxon>
        <taxon>Dichomitus</taxon>
    </lineage>
</organism>
<dbReference type="Proteomes" id="UP000292957">
    <property type="component" value="Unassembled WGS sequence"/>
</dbReference>
<reference evidence="1" key="1">
    <citation type="submission" date="2019-01" db="EMBL/GenBank/DDBJ databases">
        <title>Draft genome sequences of three monokaryotic isolates of the white-rot basidiomycete fungus Dichomitus squalens.</title>
        <authorList>
            <consortium name="DOE Joint Genome Institute"/>
            <person name="Lopez S.C."/>
            <person name="Andreopoulos B."/>
            <person name="Pangilinan J."/>
            <person name="Lipzen A."/>
            <person name="Riley R."/>
            <person name="Ahrendt S."/>
            <person name="Ng V."/>
            <person name="Barry K."/>
            <person name="Daum C."/>
            <person name="Grigoriev I.V."/>
            <person name="Hilden K.S."/>
            <person name="Makela M.R."/>
            <person name="de Vries R.P."/>
        </authorList>
    </citation>
    <scope>NUCLEOTIDE SEQUENCE [LARGE SCALE GENOMIC DNA]</scope>
    <source>
        <strain evidence="1">OM18370.1</strain>
    </source>
</reference>
<proteinExistence type="predicted"/>
<accession>A0A4Q9MIS1</accession>
<dbReference type="EMBL" id="ML143444">
    <property type="protein sequence ID" value="TBU26568.1"/>
    <property type="molecule type" value="Genomic_DNA"/>
</dbReference>
<gene>
    <name evidence="1" type="ORF">BD311DRAFT_429369</name>
</gene>
<name>A0A4Q9MIS1_9APHY</name>
<dbReference type="AlphaFoldDB" id="A0A4Q9MIS1"/>